<dbReference type="Proteomes" id="UP001212602">
    <property type="component" value="Unassembled WGS sequence"/>
</dbReference>
<name>A0AAE3N8F8_9BURK</name>
<proteinExistence type="predicted"/>
<organism evidence="3 4">
    <name type="scientific">Xenophilus arseniciresistens</name>
    <dbReference type="NCBI Taxonomy" id="1283306"/>
    <lineage>
        <taxon>Bacteria</taxon>
        <taxon>Pseudomonadati</taxon>
        <taxon>Pseudomonadota</taxon>
        <taxon>Betaproteobacteria</taxon>
        <taxon>Burkholderiales</taxon>
        <taxon>Comamonadaceae</taxon>
        <taxon>Xenophilus</taxon>
    </lineage>
</organism>
<feature type="signal peptide" evidence="2">
    <location>
        <begin position="1"/>
        <end position="22"/>
    </location>
</feature>
<evidence type="ECO:0000256" key="1">
    <source>
        <dbReference type="SAM" id="Phobius"/>
    </source>
</evidence>
<reference evidence="3" key="1">
    <citation type="submission" date="2023-01" db="EMBL/GenBank/DDBJ databases">
        <title>Xenophilus mangrovi sp. nov., isolated from soil of Mangrove nature reserve.</title>
        <authorList>
            <person name="Xu S."/>
            <person name="Liu Z."/>
            <person name="Xu Y."/>
        </authorList>
    </citation>
    <scope>NUCLEOTIDE SEQUENCE</scope>
    <source>
        <strain evidence="3">YW8</strain>
    </source>
</reference>
<accession>A0AAE3N8F8</accession>
<keyword evidence="2" id="KW-0732">Signal</keyword>
<feature type="chain" id="PRO_5041970226" evidence="2">
    <location>
        <begin position="23"/>
        <end position="57"/>
    </location>
</feature>
<feature type="transmembrane region" description="Helical" evidence="1">
    <location>
        <begin position="38"/>
        <end position="55"/>
    </location>
</feature>
<keyword evidence="4" id="KW-1185">Reference proteome</keyword>
<gene>
    <name evidence="3" type="ORF">PGB34_08825</name>
</gene>
<keyword evidence="1" id="KW-0812">Transmembrane</keyword>
<comment type="caution">
    <text evidence="3">The sequence shown here is derived from an EMBL/GenBank/DDBJ whole genome shotgun (WGS) entry which is preliminary data.</text>
</comment>
<dbReference type="AlphaFoldDB" id="A0AAE3N8F8"/>
<keyword evidence="1" id="KW-1133">Transmembrane helix</keyword>
<keyword evidence="1" id="KW-0472">Membrane</keyword>
<evidence type="ECO:0000313" key="3">
    <source>
        <dbReference type="EMBL" id="MDA7416469.1"/>
    </source>
</evidence>
<protein>
    <submittedName>
        <fullName evidence="3">Uncharacterized protein</fullName>
    </submittedName>
</protein>
<evidence type="ECO:0000313" key="4">
    <source>
        <dbReference type="Proteomes" id="UP001212602"/>
    </source>
</evidence>
<sequence>MRTLRNPLIGLASLAAALPALAHEGHGLSGPHWHATDAAIFIALAVAVGIAWWAGRK</sequence>
<dbReference type="RefSeq" id="WP_271427720.1">
    <property type="nucleotide sequence ID" value="NZ_JAQIPB010000003.1"/>
</dbReference>
<evidence type="ECO:0000256" key="2">
    <source>
        <dbReference type="SAM" id="SignalP"/>
    </source>
</evidence>
<dbReference type="EMBL" id="JAQIPB010000003">
    <property type="protein sequence ID" value="MDA7416469.1"/>
    <property type="molecule type" value="Genomic_DNA"/>
</dbReference>